<dbReference type="Proteomes" id="UP000034543">
    <property type="component" value="Unassembled WGS sequence"/>
</dbReference>
<protein>
    <recommendedName>
        <fullName evidence="4">Glycosyltransferase RgtA/B/C/D-like domain-containing protein</fullName>
    </recommendedName>
</protein>
<feature type="transmembrane region" description="Helical" evidence="1">
    <location>
        <begin position="115"/>
        <end position="134"/>
    </location>
</feature>
<sequence>MNKLLYPLLTSLAVVTGLLISLVPILSGIFFFTFDQARDLLWVKNQVDFLVPTLIGPPGSLEGVFFGPVWLWLLTVPYLAANGDPVMTTLFNAFVVFGAGLLGTLYLYKHHKATAYFFLILTFISPAIHLLTGYAFAQHLLPLLTVVLIYTFAHMLKSGSRKHFFIAIFCIALMFHAEPVVSVFSLASLPVILLVTPHKKNLLNAKTILLAIIVFGLPFLPQIVFDFKHDFLQTRGVFVYLSGTSKSLGDILPFPERLLDRPVMLFTTYQLSIVRSSPFLAAIFLLLSFFVTRKLSIKPFFKALLQASGLYLLSLWIVFTLFPPQFKIFYLDGVVMIYLLWTAIILGALWEKKKLRIFLSLILVVIGWHNLQPLRFYNSWKNGFVAEQKSGSIFKTQKAIVDLIYKDSSGDGFKVYTYSPAIYDYPYQYLFLHYGVSHYGYLPAEFSYLPNQPLYVQKKDLQLKRITDKIKPAGQYLYLIVEPGQYSDRQKKWLTNFPVDQYPRLWQQTFPDGTQLEKRHKLF</sequence>
<evidence type="ECO:0000313" key="3">
    <source>
        <dbReference type="Proteomes" id="UP000034543"/>
    </source>
</evidence>
<keyword evidence="1" id="KW-1133">Transmembrane helix</keyword>
<keyword evidence="1" id="KW-0812">Transmembrane</keyword>
<feature type="transmembrane region" description="Helical" evidence="1">
    <location>
        <begin position="274"/>
        <end position="291"/>
    </location>
</feature>
<proteinExistence type="predicted"/>
<name>A0A0G1EMT2_9BACT</name>
<gene>
    <name evidence="2" type="ORF">UV59_C0021G0017</name>
</gene>
<evidence type="ECO:0000313" key="2">
    <source>
        <dbReference type="EMBL" id="KKS84351.1"/>
    </source>
</evidence>
<feature type="transmembrane region" description="Helical" evidence="1">
    <location>
        <begin position="12"/>
        <end position="34"/>
    </location>
</feature>
<keyword evidence="1" id="KW-0472">Membrane</keyword>
<feature type="transmembrane region" description="Helical" evidence="1">
    <location>
        <begin position="303"/>
        <end position="322"/>
    </location>
</feature>
<feature type="transmembrane region" description="Helical" evidence="1">
    <location>
        <begin position="328"/>
        <end position="348"/>
    </location>
</feature>
<reference evidence="2 3" key="1">
    <citation type="journal article" date="2015" name="Nature">
        <title>rRNA introns, odd ribosomes, and small enigmatic genomes across a large radiation of phyla.</title>
        <authorList>
            <person name="Brown C.T."/>
            <person name="Hug L.A."/>
            <person name="Thomas B.C."/>
            <person name="Sharon I."/>
            <person name="Castelle C.J."/>
            <person name="Singh A."/>
            <person name="Wilkins M.J."/>
            <person name="Williams K.H."/>
            <person name="Banfield J.F."/>
        </authorList>
    </citation>
    <scope>NUCLEOTIDE SEQUENCE [LARGE SCALE GENOMIC DNA]</scope>
</reference>
<comment type="caution">
    <text evidence="2">The sequence shown here is derived from an EMBL/GenBank/DDBJ whole genome shotgun (WGS) entry which is preliminary data.</text>
</comment>
<feature type="transmembrane region" description="Helical" evidence="1">
    <location>
        <begin position="164"/>
        <end position="187"/>
    </location>
</feature>
<dbReference type="STRING" id="1618436.UV59_C0021G0017"/>
<feature type="transmembrane region" description="Helical" evidence="1">
    <location>
        <begin position="86"/>
        <end position="108"/>
    </location>
</feature>
<organism evidence="2 3">
    <name type="scientific">Candidatus Gottesmanbacteria bacterium GW2011_GWA1_43_11</name>
    <dbReference type="NCBI Taxonomy" id="1618436"/>
    <lineage>
        <taxon>Bacteria</taxon>
        <taxon>Candidatus Gottesmaniibacteriota</taxon>
    </lineage>
</organism>
<dbReference type="AlphaFoldDB" id="A0A0G1EMT2"/>
<evidence type="ECO:0008006" key="4">
    <source>
        <dbReference type="Google" id="ProtNLM"/>
    </source>
</evidence>
<accession>A0A0G1EMT2</accession>
<feature type="transmembrane region" description="Helical" evidence="1">
    <location>
        <begin position="207"/>
        <end position="225"/>
    </location>
</feature>
<dbReference type="EMBL" id="LCFB01000021">
    <property type="protein sequence ID" value="KKS84351.1"/>
    <property type="molecule type" value="Genomic_DNA"/>
</dbReference>
<feature type="transmembrane region" description="Helical" evidence="1">
    <location>
        <begin position="355"/>
        <end position="371"/>
    </location>
</feature>
<evidence type="ECO:0000256" key="1">
    <source>
        <dbReference type="SAM" id="Phobius"/>
    </source>
</evidence>